<dbReference type="Pfam" id="PF00480">
    <property type="entry name" value="ROK"/>
    <property type="match status" value="1"/>
</dbReference>
<dbReference type="SUPFAM" id="SSF53067">
    <property type="entry name" value="Actin-like ATPase domain"/>
    <property type="match status" value="1"/>
</dbReference>
<dbReference type="InterPro" id="IPR049874">
    <property type="entry name" value="ROK_cs"/>
</dbReference>
<dbReference type="Gene3D" id="3.30.420.40">
    <property type="match status" value="2"/>
</dbReference>
<evidence type="ECO:0000313" key="2">
    <source>
        <dbReference type="EMBL" id="ATG97405.1"/>
    </source>
</evidence>
<dbReference type="InterPro" id="IPR043129">
    <property type="entry name" value="ATPase_NBD"/>
</dbReference>
<keyword evidence="3" id="KW-1185">Reference proteome</keyword>
<keyword evidence="2" id="KW-0808">Transferase</keyword>
<reference evidence="2 3" key="1">
    <citation type="submission" date="2017-09" db="EMBL/GenBank/DDBJ databases">
        <title>SPAdes assembly of the Mesoplasma lactucae genome.</title>
        <authorList>
            <person name="Knight T.F."/>
            <person name="Rubinstein R."/>
            <person name="Citino T."/>
        </authorList>
    </citation>
    <scope>NUCLEOTIDE SEQUENCE [LARGE SCALE GENOMIC DNA]</scope>
    <source>
        <strain evidence="2 3">831-C4</strain>
    </source>
</reference>
<protein>
    <submittedName>
        <fullName evidence="2">Sugar kinase</fullName>
    </submittedName>
</protein>
<keyword evidence="2" id="KW-0418">Kinase</keyword>
<dbReference type="InterPro" id="IPR000600">
    <property type="entry name" value="ROK"/>
</dbReference>
<dbReference type="AlphaFoldDB" id="A0A291IR31"/>
<dbReference type="PROSITE" id="PS01125">
    <property type="entry name" value="ROK"/>
    <property type="match status" value="1"/>
</dbReference>
<sequence>MKKVLGIDLGGTSAKVGVVNQYGEIEHKTEIKNDKDNLLPNLVDKILEELDKWGYDYKTDIERIGFDAPGFIDHKDGIVKIAGNLNWFDFDLKSELEELFHGKPVYVLNDANAAALGEFWTGAASKYNSEIFYTLGTGVGGAIVLDGKLVTGEHGFAGEFGHGGHMQKVFDCNCGLTECLEPVSSAIGMAKVMRKLFNDDPKHPVRKLFEDNGVEIDKLEMRDISEVYDATKDPQLKALMLEIYRPLLTHMSLMIYALDVKAIILGGGGSKMGQNLIDIIWEGLSDIVVDMYKKDVVISIAELGNDAGIVGAAYYAINDWNWTI</sequence>
<comment type="similarity">
    <text evidence="1">Belongs to the ROK (NagC/XylR) family.</text>
</comment>
<evidence type="ECO:0000313" key="3">
    <source>
        <dbReference type="Proteomes" id="UP000232227"/>
    </source>
</evidence>
<accession>A0A291IR31</accession>
<dbReference type="Proteomes" id="UP000232227">
    <property type="component" value="Chromosome"/>
</dbReference>
<dbReference type="GO" id="GO:0016301">
    <property type="term" value="F:kinase activity"/>
    <property type="evidence" value="ECO:0007669"/>
    <property type="project" value="UniProtKB-KW"/>
</dbReference>
<dbReference type="RefSeq" id="WP_096862693.1">
    <property type="nucleotide sequence ID" value="NZ_CP023668.1"/>
</dbReference>
<proteinExistence type="inferred from homology"/>
<dbReference type="PANTHER" id="PTHR18964">
    <property type="entry name" value="ROK (REPRESSOR, ORF, KINASE) FAMILY"/>
    <property type="match status" value="1"/>
</dbReference>
<name>A0A291IR31_9MOLU</name>
<gene>
    <name evidence="2" type="ORF">CP520_01360</name>
</gene>
<organism evidence="2 3">
    <name type="scientific">Mesoplasma lactucae ATCC 49193</name>
    <dbReference type="NCBI Taxonomy" id="81460"/>
    <lineage>
        <taxon>Bacteria</taxon>
        <taxon>Bacillati</taxon>
        <taxon>Mycoplasmatota</taxon>
        <taxon>Mollicutes</taxon>
        <taxon>Entomoplasmatales</taxon>
        <taxon>Entomoplasmataceae</taxon>
        <taxon>Mesoplasma</taxon>
    </lineage>
</organism>
<dbReference type="OrthoDB" id="9810372at2"/>
<dbReference type="KEGG" id="mlac:CP520_01360"/>
<dbReference type="PANTHER" id="PTHR18964:SF149">
    <property type="entry name" value="BIFUNCTIONAL UDP-N-ACETYLGLUCOSAMINE 2-EPIMERASE_N-ACETYLMANNOSAMINE KINASE"/>
    <property type="match status" value="1"/>
</dbReference>
<dbReference type="EMBL" id="CP023668">
    <property type="protein sequence ID" value="ATG97405.1"/>
    <property type="molecule type" value="Genomic_DNA"/>
</dbReference>
<evidence type="ECO:0000256" key="1">
    <source>
        <dbReference type="ARBA" id="ARBA00006479"/>
    </source>
</evidence>